<dbReference type="EMBL" id="CP136511">
    <property type="protein sequence ID" value="WOD14452.1"/>
    <property type="molecule type" value="Genomic_DNA"/>
</dbReference>
<dbReference type="RefSeq" id="WP_317016344.1">
    <property type="nucleotide sequence ID" value="NZ_CP136511.1"/>
</dbReference>
<keyword evidence="2" id="KW-1185">Reference proteome</keyword>
<organism evidence="1 2">
    <name type="scientific">Paraburkholderia kirstenboschensis</name>
    <dbReference type="NCBI Taxonomy" id="1245436"/>
    <lineage>
        <taxon>Bacteria</taxon>
        <taxon>Pseudomonadati</taxon>
        <taxon>Pseudomonadota</taxon>
        <taxon>Betaproteobacteria</taxon>
        <taxon>Burkholderiales</taxon>
        <taxon>Burkholderiaceae</taxon>
        <taxon>Paraburkholderia</taxon>
    </lineage>
</organism>
<evidence type="ECO:0000313" key="2">
    <source>
        <dbReference type="Proteomes" id="UP001302652"/>
    </source>
</evidence>
<dbReference type="Proteomes" id="UP001302652">
    <property type="component" value="Chromosome 3"/>
</dbReference>
<evidence type="ECO:0000313" key="1">
    <source>
        <dbReference type="EMBL" id="WOD14452.1"/>
    </source>
</evidence>
<name>A0ABZ0EE16_9BURK</name>
<sequence>MIYKSAFRDIIYPAQNREPRATRYRIVLAKKTSRLVRAIVHLVADEPAQPESTDLPAAIDVILNRIIDGELRGVRHDCIRVVVQTGAQLTDYPITYNALELKGSGGRAPRTPGTTDQPIHIRSIDVVGGSVAFYVDHEGGKPASAVVARMLR</sequence>
<proteinExistence type="predicted"/>
<reference evidence="1 2" key="1">
    <citation type="submission" date="2023-10" db="EMBL/GenBank/DDBJ databases">
        <title>Surface-active antibiotics is a multifunctional adaptation for post-fire microbes.</title>
        <authorList>
            <person name="Liu M.D."/>
            <person name="Du Y."/>
            <person name="Koupaei S.K."/>
            <person name="Kim N.R."/>
            <person name="Zhang W."/>
            <person name="Traxler M.F."/>
        </authorList>
    </citation>
    <scope>NUCLEOTIDE SEQUENCE [LARGE SCALE GENOMIC DNA]</scope>
    <source>
        <strain evidence="1 2">F3</strain>
    </source>
</reference>
<accession>A0ABZ0EE16</accession>
<protein>
    <submittedName>
        <fullName evidence="1">Uncharacterized protein</fullName>
    </submittedName>
</protein>
<gene>
    <name evidence="1" type="ORF">RW095_02985</name>
</gene>